<organism evidence="2 3">
    <name type="scientific">Caligus rogercresseyi</name>
    <name type="common">Sea louse</name>
    <dbReference type="NCBI Taxonomy" id="217165"/>
    <lineage>
        <taxon>Eukaryota</taxon>
        <taxon>Metazoa</taxon>
        <taxon>Ecdysozoa</taxon>
        <taxon>Arthropoda</taxon>
        <taxon>Crustacea</taxon>
        <taxon>Multicrustacea</taxon>
        <taxon>Hexanauplia</taxon>
        <taxon>Copepoda</taxon>
        <taxon>Siphonostomatoida</taxon>
        <taxon>Caligidae</taxon>
        <taxon>Caligus</taxon>
    </lineage>
</organism>
<feature type="domain" description="Immunoglobulin-like beta-sandwich" evidence="1">
    <location>
        <begin position="10"/>
        <end position="37"/>
    </location>
</feature>
<evidence type="ECO:0000259" key="1">
    <source>
        <dbReference type="Pfam" id="PF00047"/>
    </source>
</evidence>
<accession>A0A7T8GYF8</accession>
<reference evidence="3" key="1">
    <citation type="submission" date="2021-01" db="EMBL/GenBank/DDBJ databases">
        <title>Caligus Genome Assembly.</title>
        <authorList>
            <person name="Gallardo-Escarate C."/>
        </authorList>
    </citation>
    <scope>NUCLEOTIDE SEQUENCE [LARGE SCALE GENOMIC DNA]</scope>
</reference>
<dbReference type="Gene3D" id="2.60.40.10">
    <property type="entry name" value="Immunoglobulins"/>
    <property type="match status" value="1"/>
</dbReference>
<gene>
    <name evidence="2" type="ORF">FKW44_014135</name>
</gene>
<dbReference type="InterPro" id="IPR013783">
    <property type="entry name" value="Ig-like_fold"/>
</dbReference>
<feature type="non-terminal residue" evidence="2">
    <location>
        <position position="1"/>
    </location>
</feature>
<name>A0A7T8GYF8_CALRO</name>
<evidence type="ECO:0000313" key="3">
    <source>
        <dbReference type="Proteomes" id="UP000595437"/>
    </source>
</evidence>
<dbReference type="OrthoDB" id="6353932at2759"/>
<proteinExistence type="predicted"/>
<dbReference type="EMBL" id="CP045898">
    <property type="protein sequence ID" value="QQP40169.1"/>
    <property type="molecule type" value="Genomic_DNA"/>
</dbReference>
<dbReference type="InterPro" id="IPR036179">
    <property type="entry name" value="Ig-like_dom_sf"/>
</dbReference>
<evidence type="ECO:0000313" key="2">
    <source>
        <dbReference type="EMBL" id="QQP40169.1"/>
    </source>
</evidence>
<protein>
    <submittedName>
        <fullName evidence="2">LOC101460593</fullName>
    </submittedName>
</protein>
<dbReference type="InterPro" id="IPR013151">
    <property type="entry name" value="Immunoglobulin_dom"/>
</dbReference>
<keyword evidence="3" id="KW-1185">Reference proteome</keyword>
<sequence length="60" mass="6659">VKTDLLKNGAISRLQIARASKRDTGNYTCKMRNALASVIVHILNGKSTLDSIQKNKKIMM</sequence>
<dbReference type="SUPFAM" id="SSF48726">
    <property type="entry name" value="Immunoglobulin"/>
    <property type="match status" value="1"/>
</dbReference>
<dbReference type="Proteomes" id="UP000595437">
    <property type="component" value="Chromosome 9"/>
</dbReference>
<dbReference type="Pfam" id="PF00047">
    <property type="entry name" value="ig"/>
    <property type="match status" value="1"/>
</dbReference>
<dbReference type="AlphaFoldDB" id="A0A7T8GYF8"/>